<gene>
    <name evidence="1" type="ORF">COX35_02070</name>
</gene>
<reference evidence="1 2" key="1">
    <citation type="submission" date="2017-09" db="EMBL/GenBank/DDBJ databases">
        <title>Depth-based differentiation of microbial function through sediment-hosted aquifers and enrichment of novel symbionts in the deep terrestrial subsurface.</title>
        <authorList>
            <person name="Probst A.J."/>
            <person name="Ladd B."/>
            <person name="Jarett J.K."/>
            <person name="Geller-Mcgrath D.E."/>
            <person name="Sieber C.M."/>
            <person name="Emerson J.B."/>
            <person name="Anantharaman K."/>
            <person name="Thomas B.C."/>
            <person name="Malmstrom R."/>
            <person name="Stieglmeier M."/>
            <person name="Klingl A."/>
            <person name="Woyke T."/>
            <person name="Ryan C.M."/>
            <person name="Banfield J.F."/>
        </authorList>
    </citation>
    <scope>NUCLEOTIDE SEQUENCE [LARGE SCALE GENOMIC DNA]</scope>
    <source>
        <strain evidence="1">CG23_combo_of_CG06-09_8_20_14_all_37_18</strain>
    </source>
</reference>
<organism evidence="1 2">
    <name type="scientific">Candidatus Nealsonbacteria bacterium CG23_combo_of_CG06-09_8_20_14_all_37_18</name>
    <dbReference type="NCBI Taxonomy" id="1974720"/>
    <lineage>
        <taxon>Bacteria</taxon>
        <taxon>Candidatus Nealsoniibacteriota</taxon>
    </lineage>
</organism>
<proteinExistence type="predicted"/>
<name>A0A2G9YYC1_9BACT</name>
<sequence>MLRSPDLYNKAIVLRRKGLSYNEILKFVPVGQGTISRWCSKIPLTEKQKERLLEKKRNTPLIRQLRKQAIQSKKEARIWVKEKISKLLNQNKDYILLISGILLYWAEGAQFGNKTSIEFTNTDPKMISLMMKFFRQVLKIPEDKLKIKIRIREGESLSTAKNYWLKVTKVKKENFTRVEVLEKNKRKNKYPLGICRITIFDVKKSRKMMFLIKEFAKNFAPVAQGIRAGHS</sequence>
<protein>
    <submittedName>
        <fullName evidence="1">Uncharacterized protein</fullName>
    </submittedName>
</protein>
<dbReference type="Proteomes" id="UP000229952">
    <property type="component" value="Unassembled WGS sequence"/>
</dbReference>
<evidence type="ECO:0000313" key="1">
    <source>
        <dbReference type="EMBL" id="PIP24179.1"/>
    </source>
</evidence>
<dbReference type="AlphaFoldDB" id="A0A2G9YYC1"/>
<evidence type="ECO:0000313" key="2">
    <source>
        <dbReference type="Proteomes" id="UP000229952"/>
    </source>
</evidence>
<dbReference type="EMBL" id="PCRQ01000055">
    <property type="protein sequence ID" value="PIP24179.1"/>
    <property type="molecule type" value="Genomic_DNA"/>
</dbReference>
<comment type="caution">
    <text evidence="1">The sequence shown here is derived from an EMBL/GenBank/DDBJ whole genome shotgun (WGS) entry which is preliminary data.</text>
</comment>
<accession>A0A2G9YYC1</accession>